<feature type="region of interest" description="Disordered" evidence="3">
    <location>
        <begin position="684"/>
        <end position="775"/>
    </location>
</feature>
<dbReference type="KEGG" id="char:105892811"/>
<dbReference type="GeneID" id="105892811"/>
<accession>A0A6P8GJW5</accession>
<feature type="region of interest" description="Disordered" evidence="3">
    <location>
        <begin position="1"/>
        <end position="36"/>
    </location>
</feature>
<dbReference type="RefSeq" id="XP_031437726.1">
    <property type="nucleotide sequence ID" value="XM_031581866.2"/>
</dbReference>
<proteinExistence type="inferred from homology"/>
<evidence type="ECO:0000256" key="1">
    <source>
        <dbReference type="ARBA" id="ARBA00009550"/>
    </source>
</evidence>
<evidence type="ECO:0000313" key="5">
    <source>
        <dbReference type="RefSeq" id="XP_031437726.1"/>
    </source>
</evidence>
<feature type="compositionally biased region" description="Basic and acidic residues" evidence="3">
    <location>
        <begin position="57"/>
        <end position="74"/>
    </location>
</feature>
<sequence length="775" mass="87214">MEKNAQCTSGSPDPGNDSENEDTDPMEVFNEQLEDIIKTYGSAASLMEQQISSLEAGEDRGDQKQEEPGGDGKDGSGSARGTRSSKEAAKKPQKQSGNDITQLLQSLDKIKSPEEKMKIILKKYAEQLEHQRGEQRKNINLMMQKDQLQFDLSNAVLARTKLEGLCRELQRYHRTLKGENLQRSREDEMKRKEITTHFQNTLTDIQAQIEEHSNRNNKLCQENSVLAEKLNSIIRQYEQREESLEKIFKHHDIQQKLAETKYERANLLLKEAEVKHKTEKEYLLKEAIEKTKKCYTLKEQELHMKKQLVLYSQKFDEFQETLSKSNNVYTSFRNEMEKMTKKMKQLEKESGVWKTRFESCNKALVEMIEHRKEKAKEFEIFIVKVDKLETLCRALQEERKGLYTKIRSIRHDMSQDNVPEEPVAIALEKDPDFGLTIEMERLTLEQNRLQEFAAAFTTSNLAELEDSDTEEESMECSIKMPSEAEEQLGAVPVSNESGPCHLEVGQEQIKPDRIETEIVHSTEKGIIQAEKVKTEEIQPTAQSVNHLEAKPEVQAPEQVNQEYTHTEKACEHHVTPEVGLSKEAVPDAVVPRVLKESVPDAVVPSVLKEAVPDAVVPRVLKESVPDAVVPSVLKESVPDEVVPRVLKESVPDAVVPSVLKEAVPDAVVPSVLKVDANQLESINPQPVQANPIPVTTKPEMAKPKVDTGKVQAGKSARKTPQMPQEKPVVEGAAEGGAEGAEASPSKPQTTKLPSAKPQGKKQGNLKKKSARNAKK</sequence>
<keyword evidence="2" id="KW-0175">Coiled coil</keyword>
<organism evidence="4 5">
    <name type="scientific">Clupea harengus</name>
    <name type="common">Atlantic herring</name>
    <dbReference type="NCBI Taxonomy" id="7950"/>
    <lineage>
        <taxon>Eukaryota</taxon>
        <taxon>Metazoa</taxon>
        <taxon>Chordata</taxon>
        <taxon>Craniata</taxon>
        <taxon>Vertebrata</taxon>
        <taxon>Euteleostomi</taxon>
        <taxon>Actinopterygii</taxon>
        <taxon>Neopterygii</taxon>
        <taxon>Teleostei</taxon>
        <taxon>Clupei</taxon>
        <taxon>Clupeiformes</taxon>
        <taxon>Clupeoidei</taxon>
        <taxon>Clupeidae</taxon>
        <taxon>Clupea</taxon>
    </lineage>
</organism>
<dbReference type="PANTHER" id="PTHR16127">
    <property type="entry name" value="TAXILIN"/>
    <property type="match status" value="1"/>
</dbReference>
<dbReference type="CTD" id="563018"/>
<reference evidence="5" key="1">
    <citation type="submission" date="2025-08" db="UniProtKB">
        <authorList>
            <consortium name="RefSeq"/>
        </authorList>
    </citation>
    <scope>IDENTIFICATION</scope>
</reference>
<dbReference type="InterPro" id="IPR026183">
    <property type="entry name" value="Taxilin_fam"/>
</dbReference>
<name>A0A6P8GJW5_CLUHA</name>
<evidence type="ECO:0000256" key="3">
    <source>
        <dbReference type="SAM" id="MobiDB-lite"/>
    </source>
</evidence>
<dbReference type="AlphaFoldDB" id="A0A6P8GJW5"/>
<feature type="coiled-coil region" evidence="2">
    <location>
        <begin position="202"/>
        <end position="275"/>
    </location>
</feature>
<dbReference type="GO" id="GO:0019905">
    <property type="term" value="F:syntaxin binding"/>
    <property type="evidence" value="ECO:0007669"/>
    <property type="project" value="InterPro"/>
</dbReference>
<protein>
    <submittedName>
        <fullName evidence="5">Alpha-taxilin</fullName>
    </submittedName>
</protein>
<dbReference type="PANTHER" id="PTHR16127:SF10">
    <property type="entry name" value="BETA-TAXILIN"/>
    <property type="match status" value="1"/>
</dbReference>
<dbReference type="OrthoDB" id="425555at2759"/>
<feature type="compositionally biased region" description="Polar residues" evidence="3">
    <location>
        <begin position="94"/>
        <end position="105"/>
    </location>
</feature>
<gene>
    <name evidence="5" type="primary">txlnba</name>
</gene>
<feature type="compositionally biased region" description="Basic residues" evidence="3">
    <location>
        <begin position="763"/>
        <end position="775"/>
    </location>
</feature>
<feature type="coiled-coil region" evidence="2">
    <location>
        <begin position="329"/>
        <end position="356"/>
    </location>
</feature>
<evidence type="ECO:0000313" key="4">
    <source>
        <dbReference type="Proteomes" id="UP000515152"/>
    </source>
</evidence>
<dbReference type="Proteomes" id="UP000515152">
    <property type="component" value="Chromosome 15"/>
</dbReference>
<comment type="similarity">
    <text evidence="1">Belongs to the taxilin family.</text>
</comment>
<feature type="region of interest" description="Disordered" evidence="3">
    <location>
        <begin position="48"/>
        <end position="107"/>
    </location>
</feature>
<keyword evidence="4" id="KW-1185">Reference proteome</keyword>
<feature type="compositionally biased region" description="Acidic residues" evidence="3">
    <location>
        <begin position="16"/>
        <end position="25"/>
    </location>
</feature>
<dbReference type="Pfam" id="PF09728">
    <property type="entry name" value="Taxilin"/>
    <property type="match status" value="1"/>
</dbReference>
<evidence type="ECO:0000256" key="2">
    <source>
        <dbReference type="SAM" id="Coils"/>
    </source>
</evidence>
<feature type="compositionally biased region" description="Polar residues" evidence="3">
    <location>
        <begin position="1"/>
        <end position="11"/>
    </location>
</feature>